<dbReference type="PIRSF" id="PIRSF016919">
    <property type="entry name" value="HupE_UreJ"/>
    <property type="match status" value="1"/>
</dbReference>
<dbReference type="Pfam" id="PF04955">
    <property type="entry name" value="HupE_UreJ"/>
    <property type="match status" value="1"/>
</dbReference>
<keyword evidence="1" id="KW-0472">Membrane</keyword>
<dbReference type="Proteomes" id="UP000588068">
    <property type="component" value="Unassembled WGS sequence"/>
</dbReference>
<feature type="transmembrane region" description="Helical" evidence="1">
    <location>
        <begin position="146"/>
        <end position="171"/>
    </location>
</feature>
<accession>A0A841HN54</accession>
<comment type="caution">
    <text evidence="2">The sequence shown here is derived from an EMBL/GenBank/DDBJ whole genome shotgun (WGS) entry which is preliminary data.</text>
</comment>
<dbReference type="EMBL" id="JACHHZ010000003">
    <property type="protein sequence ID" value="MBB6094183.1"/>
    <property type="molecule type" value="Genomic_DNA"/>
</dbReference>
<gene>
    <name evidence="2" type="ORF">HNQ60_003064</name>
</gene>
<feature type="transmembrane region" description="Helical" evidence="1">
    <location>
        <begin position="73"/>
        <end position="95"/>
    </location>
</feature>
<feature type="transmembrane region" description="Helical" evidence="1">
    <location>
        <begin position="40"/>
        <end position="61"/>
    </location>
</feature>
<evidence type="ECO:0000313" key="3">
    <source>
        <dbReference type="Proteomes" id="UP000588068"/>
    </source>
</evidence>
<keyword evidence="1" id="KW-0812">Transmembrane</keyword>
<evidence type="ECO:0000313" key="2">
    <source>
        <dbReference type="EMBL" id="MBB6094183.1"/>
    </source>
</evidence>
<dbReference type="RefSeq" id="WP_184333210.1">
    <property type="nucleotide sequence ID" value="NZ_JACHHZ010000003.1"/>
</dbReference>
<reference evidence="2 3" key="1">
    <citation type="submission" date="2020-08" db="EMBL/GenBank/DDBJ databases">
        <title>Genomic Encyclopedia of Type Strains, Phase IV (KMG-IV): sequencing the most valuable type-strain genomes for metagenomic binning, comparative biology and taxonomic classification.</title>
        <authorList>
            <person name="Goeker M."/>
        </authorList>
    </citation>
    <scope>NUCLEOTIDE SEQUENCE [LARGE SCALE GENOMIC DNA]</scope>
    <source>
        <strain evidence="2 3">DSM 26723</strain>
    </source>
</reference>
<organism evidence="2 3">
    <name type="scientific">Povalibacter uvarum</name>
    <dbReference type="NCBI Taxonomy" id="732238"/>
    <lineage>
        <taxon>Bacteria</taxon>
        <taxon>Pseudomonadati</taxon>
        <taxon>Pseudomonadota</taxon>
        <taxon>Gammaproteobacteria</taxon>
        <taxon>Steroidobacterales</taxon>
        <taxon>Steroidobacteraceae</taxon>
        <taxon>Povalibacter</taxon>
    </lineage>
</organism>
<protein>
    <submittedName>
        <fullName evidence="2">Urease accessory protein</fullName>
    </submittedName>
</protein>
<keyword evidence="3" id="KW-1185">Reference proteome</keyword>
<dbReference type="InterPro" id="IPR007038">
    <property type="entry name" value="HupE_UreJ"/>
</dbReference>
<keyword evidence="1" id="KW-1133">Transmembrane helix</keyword>
<dbReference type="AlphaFoldDB" id="A0A841HN54"/>
<name>A0A841HN54_9GAMM</name>
<proteinExistence type="predicted"/>
<sequence>MSSAWVRRAAGFGAGISVLLPALALAHPEGHGAQNAIDGFLHPLTGLDHLLAMIAVGLWAVHLGRRAVRILPIVFPVAMVVGALFALGGIALPAIEPAIAVSVIVLGVLVAAGVRMPVVAGAALIGVFAVFHGYAHATEGPSANMLAYAIGFVGATVALHAVGIVAGAWIARNDLQHSRVVNGLAGTAIALAGTAILII</sequence>
<evidence type="ECO:0000256" key="1">
    <source>
        <dbReference type="SAM" id="Phobius"/>
    </source>
</evidence>
<feature type="transmembrane region" description="Helical" evidence="1">
    <location>
        <begin position="177"/>
        <end position="198"/>
    </location>
</feature>
<feature type="transmembrane region" description="Helical" evidence="1">
    <location>
        <begin position="101"/>
        <end position="134"/>
    </location>
</feature>